<dbReference type="InterPro" id="IPR039569">
    <property type="entry name" value="FAS1-like_DH_region"/>
</dbReference>
<evidence type="ECO:0000313" key="2">
    <source>
        <dbReference type="EMBL" id="TMM51286.1"/>
    </source>
</evidence>
<protein>
    <submittedName>
        <fullName evidence="2">Acyl-CoA dehydrogenase</fullName>
    </submittedName>
</protein>
<accession>A0A5S3PC64</accession>
<evidence type="ECO:0000313" key="3">
    <source>
        <dbReference type="Proteomes" id="UP000309550"/>
    </source>
</evidence>
<dbReference type="Gene3D" id="3.10.129.10">
    <property type="entry name" value="Hotdog Thioesterase"/>
    <property type="match status" value="2"/>
</dbReference>
<dbReference type="AlphaFoldDB" id="A0A5S3PC64"/>
<dbReference type="PANTHER" id="PTHR28152">
    <property type="entry name" value="HYDROXYACYL-THIOESTER DEHYDRATASE TYPE 2, MITOCHONDRIAL"/>
    <property type="match status" value="1"/>
</dbReference>
<gene>
    <name evidence="2" type="ORF">FDT80_15640</name>
</gene>
<dbReference type="Proteomes" id="UP000309550">
    <property type="component" value="Unassembled WGS sequence"/>
</dbReference>
<dbReference type="Pfam" id="PF13452">
    <property type="entry name" value="FAS1_DH_region"/>
    <property type="match status" value="1"/>
</dbReference>
<dbReference type="OrthoDB" id="7183822at2"/>
<organism evidence="2 3">
    <name type="scientific">Sulfitobacter sabulilitoris</name>
    <dbReference type="NCBI Taxonomy" id="2562655"/>
    <lineage>
        <taxon>Bacteria</taxon>
        <taxon>Pseudomonadati</taxon>
        <taxon>Pseudomonadota</taxon>
        <taxon>Alphaproteobacteria</taxon>
        <taxon>Rhodobacterales</taxon>
        <taxon>Roseobacteraceae</taxon>
        <taxon>Sulfitobacter</taxon>
    </lineage>
</organism>
<dbReference type="InterPro" id="IPR029069">
    <property type="entry name" value="HotDog_dom_sf"/>
</dbReference>
<keyword evidence="3" id="KW-1185">Reference proteome</keyword>
<dbReference type="RefSeq" id="WP_138663245.1">
    <property type="nucleotide sequence ID" value="NZ_VANS01000004.1"/>
</dbReference>
<feature type="domain" description="FAS1-like dehydratase" evidence="1">
    <location>
        <begin position="29"/>
        <end position="132"/>
    </location>
</feature>
<evidence type="ECO:0000259" key="1">
    <source>
        <dbReference type="Pfam" id="PF13452"/>
    </source>
</evidence>
<proteinExistence type="predicted"/>
<sequence>MDIDHLKTWVGKARTVRERIAPFPANALAATLDRDDPAYADGSVLPPLWHWLHFLPVFKLADAGYDGHAALGGFLPPVPLPRRMWAGSRLTWSAPMRIGRDLRKTSTVMSVDHKDGRSGALVFVTVRHEVFDGDVKGIEEEHDIVYRALPAADAPAPTPPRAPDHAAFSRSVTPDPVLLFRYSALTFNGHRIHYDQPFCTGTEGYEGLVVHGPLLATLMLDLLRREHPGAGIEGFDFRAVAPVFDTHEFSVQGAPRGDGRTFDLWVRRHDGALAMQATATTDGRGA</sequence>
<dbReference type="InterPro" id="IPR052741">
    <property type="entry name" value="Mitochondrial_HTD2"/>
</dbReference>
<comment type="caution">
    <text evidence="2">The sequence shown here is derived from an EMBL/GenBank/DDBJ whole genome shotgun (WGS) entry which is preliminary data.</text>
</comment>
<name>A0A5S3PC64_9RHOB</name>
<dbReference type="PANTHER" id="PTHR28152:SF1">
    <property type="entry name" value="HYDROXYACYL-THIOESTER DEHYDRATASE TYPE 2, MITOCHONDRIAL"/>
    <property type="match status" value="1"/>
</dbReference>
<reference evidence="2 3" key="1">
    <citation type="submission" date="2019-05" db="EMBL/GenBank/DDBJ databases">
        <title>Sulfitobacter sabulilitoris sp. nov., isolated from a marine sand.</title>
        <authorList>
            <person name="Yoon J.-H."/>
        </authorList>
    </citation>
    <scope>NUCLEOTIDE SEQUENCE [LARGE SCALE GENOMIC DNA]</scope>
    <source>
        <strain evidence="2 3">HSMS-29</strain>
    </source>
</reference>
<dbReference type="GO" id="GO:0019171">
    <property type="term" value="F:(3R)-hydroxyacyl-[acyl-carrier-protein] dehydratase activity"/>
    <property type="evidence" value="ECO:0007669"/>
    <property type="project" value="TreeGrafter"/>
</dbReference>
<dbReference type="EMBL" id="VANS01000004">
    <property type="protein sequence ID" value="TMM51286.1"/>
    <property type="molecule type" value="Genomic_DNA"/>
</dbReference>
<dbReference type="SUPFAM" id="SSF54637">
    <property type="entry name" value="Thioesterase/thiol ester dehydrase-isomerase"/>
    <property type="match status" value="2"/>
</dbReference>